<keyword evidence="2" id="KW-1185">Reference proteome</keyword>
<dbReference type="Pfam" id="PF07892">
    <property type="entry name" value="DUF1667"/>
    <property type="match status" value="1"/>
</dbReference>
<dbReference type="RefSeq" id="WP_078697887.1">
    <property type="nucleotide sequence ID" value="NZ_FUYH01000050.1"/>
</dbReference>
<accession>A0A1T4YGB0</accession>
<dbReference type="InterPro" id="IPR012460">
    <property type="entry name" value="DUF1667"/>
</dbReference>
<dbReference type="Proteomes" id="UP000190105">
    <property type="component" value="Unassembled WGS sequence"/>
</dbReference>
<organism evidence="1 2">
    <name type="scientific">Caloramator quimbayensis</name>
    <dbReference type="NCBI Taxonomy" id="1147123"/>
    <lineage>
        <taxon>Bacteria</taxon>
        <taxon>Bacillati</taxon>
        <taxon>Bacillota</taxon>
        <taxon>Clostridia</taxon>
        <taxon>Eubacteriales</taxon>
        <taxon>Clostridiaceae</taxon>
        <taxon>Caloramator</taxon>
    </lineage>
</organism>
<dbReference type="PANTHER" id="PTHR39450">
    <property type="entry name" value="MOLYBDOPTERIN OXIDOREDUCTASE, 4FE-4S CLUSTER-BINDING SUBUNIT"/>
    <property type="match status" value="1"/>
</dbReference>
<dbReference type="AlphaFoldDB" id="A0A1T4YGB0"/>
<dbReference type="EMBL" id="FUYH01000050">
    <property type="protein sequence ID" value="SKB00809.1"/>
    <property type="molecule type" value="Genomic_DNA"/>
</dbReference>
<gene>
    <name evidence="1" type="ORF">SAMN05443428_1502</name>
</gene>
<dbReference type="SUPFAM" id="SSF160148">
    <property type="entry name" value="CPE0013-like"/>
    <property type="match status" value="1"/>
</dbReference>
<dbReference type="InterPro" id="IPR036593">
    <property type="entry name" value="CPE0013-like_sf"/>
</dbReference>
<name>A0A1T4YGB0_9CLOT</name>
<reference evidence="2" key="1">
    <citation type="submission" date="2017-02" db="EMBL/GenBank/DDBJ databases">
        <authorList>
            <person name="Varghese N."/>
            <person name="Submissions S."/>
        </authorList>
    </citation>
    <scope>NUCLEOTIDE SEQUENCE [LARGE SCALE GENOMIC DNA]</scope>
    <source>
        <strain evidence="2">USBA 833</strain>
    </source>
</reference>
<dbReference type="STRING" id="1147123.SAMN05443428_1502"/>
<sequence>MEEFTCIICPNGCKIKVEKIEDGFKVEGNICKRGYEFAINEMTNPKRSLCTTVKTSYKDFPRLPVKTDREIPKDMIFKVMEEINKINLTHMVKSNDIIIENVLGTGANIVSTCDMELIFKEE</sequence>
<evidence type="ECO:0000313" key="2">
    <source>
        <dbReference type="Proteomes" id="UP000190105"/>
    </source>
</evidence>
<dbReference type="Gene3D" id="3.10.530.10">
    <property type="entry name" value="CPE0013-like"/>
    <property type="match status" value="1"/>
</dbReference>
<protein>
    <submittedName>
        <fullName evidence="1">CxxC motif-containing protein</fullName>
    </submittedName>
</protein>
<evidence type="ECO:0000313" key="1">
    <source>
        <dbReference type="EMBL" id="SKB00809.1"/>
    </source>
</evidence>
<proteinExistence type="predicted"/>
<dbReference type="OrthoDB" id="9811531at2"/>
<dbReference type="PANTHER" id="PTHR39450:SF1">
    <property type="entry name" value="DUF1667 DOMAIN-CONTAINING PROTEIN"/>
    <property type="match status" value="1"/>
</dbReference>